<dbReference type="NCBIfam" id="TIGR02532">
    <property type="entry name" value="IV_pilin_GFxxxE"/>
    <property type="match status" value="1"/>
</dbReference>
<dbReference type="AlphaFoldDB" id="A0A2U1ALA5"/>
<organism evidence="2 3">
    <name type="scientific">Victivallis vadensis</name>
    <dbReference type="NCBI Taxonomy" id="172901"/>
    <lineage>
        <taxon>Bacteria</taxon>
        <taxon>Pseudomonadati</taxon>
        <taxon>Lentisphaerota</taxon>
        <taxon>Lentisphaeria</taxon>
        <taxon>Victivallales</taxon>
        <taxon>Victivallaceae</taxon>
        <taxon>Victivallis</taxon>
    </lineage>
</organism>
<evidence type="ECO:0000313" key="3">
    <source>
        <dbReference type="Proteomes" id="UP000245959"/>
    </source>
</evidence>
<dbReference type="Proteomes" id="UP000245959">
    <property type="component" value="Unassembled WGS sequence"/>
</dbReference>
<gene>
    <name evidence="2" type="ORF">C8D82_13234</name>
</gene>
<sequence length="272" mass="30384">MRNKIKDKQMQRGKLAGYISRAGTMRPKFTLIELLVVIAIIAILAAMLLPALNQAREKAKSVQCISNLKQHGTWIALYVGDFDGFIPACEFPNVTTWDGFPHSHPWQKFFMAGYINRQTYYTRSRSKVTFCPAYDSFKGTPPSDIGQISLPESGDPLTLGTYGFAARVLGYSAGKTNNKQIPKIGRYRAPATKPGFLDTYVNSNQIFGNHSSLSFWGRSDWINKASLYINNCHGQGRANAAFLDGHAASFNIYDSDDVLLQMFPTNINNMFQ</sequence>
<name>A0A2U1ALA5_9BACT</name>
<feature type="transmembrane region" description="Helical" evidence="1">
    <location>
        <begin position="31"/>
        <end position="52"/>
    </location>
</feature>
<reference evidence="2 3" key="1">
    <citation type="submission" date="2018-04" db="EMBL/GenBank/DDBJ databases">
        <title>Genomic Encyclopedia of Type Strains, Phase IV (KMG-IV): sequencing the most valuable type-strain genomes for metagenomic binning, comparative biology and taxonomic classification.</title>
        <authorList>
            <person name="Goeker M."/>
        </authorList>
    </citation>
    <scope>NUCLEOTIDE SEQUENCE [LARGE SCALE GENOMIC DNA]</scope>
    <source>
        <strain evidence="2 3">DSM 14823</strain>
    </source>
</reference>
<dbReference type="EMBL" id="QEKH01000032">
    <property type="protein sequence ID" value="PVY37196.1"/>
    <property type="molecule type" value="Genomic_DNA"/>
</dbReference>
<comment type="caution">
    <text evidence="2">The sequence shown here is derived from an EMBL/GenBank/DDBJ whole genome shotgun (WGS) entry which is preliminary data.</text>
</comment>
<keyword evidence="1" id="KW-0472">Membrane</keyword>
<keyword evidence="1" id="KW-0812">Transmembrane</keyword>
<keyword evidence="1" id="KW-1133">Transmembrane helix</keyword>
<dbReference type="PANTHER" id="PTHR30093:SF2">
    <property type="entry name" value="TYPE II SECRETION SYSTEM PROTEIN H"/>
    <property type="match status" value="1"/>
</dbReference>
<evidence type="ECO:0000313" key="2">
    <source>
        <dbReference type="EMBL" id="PVY37196.1"/>
    </source>
</evidence>
<accession>A0A2U1ALA5</accession>
<evidence type="ECO:0000256" key="1">
    <source>
        <dbReference type="SAM" id="Phobius"/>
    </source>
</evidence>
<dbReference type="InterPro" id="IPR045584">
    <property type="entry name" value="Pilin-like"/>
</dbReference>
<dbReference type="PANTHER" id="PTHR30093">
    <property type="entry name" value="GENERAL SECRETION PATHWAY PROTEIN G"/>
    <property type="match status" value="1"/>
</dbReference>
<dbReference type="Gene3D" id="3.30.700.10">
    <property type="entry name" value="Glycoprotein, Type 4 Pilin"/>
    <property type="match status" value="1"/>
</dbReference>
<dbReference type="InterPro" id="IPR012902">
    <property type="entry name" value="N_methyl_site"/>
</dbReference>
<protein>
    <submittedName>
        <fullName evidence="2">Prepilin-type N-terminal cleavage/methylation domain-containing protein/prepilin-type processing-associated H-X9-DG protein</fullName>
    </submittedName>
</protein>
<keyword evidence="3" id="KW-1185">Reference proteome</keyword>
<proteinExistence type="predicted"/>
<dbReference type="SUPFAM" id="SSF54523">
    <property type="entry name" value="Pili subunits"/>
    <property type="match status" value="1"/>
</dbReference>